<proteinExistence type="predicted"/>
<evidence type="ECO:0000313" key="3">
    <source>
        <dbReference type="Proteomes" id="UP000015001"/>
    </source>
</evidence>
<dbReference type="EMBL" id="AOPY01001315">
    <property type="protein sequence ID" value="EPJ41514.1"/>
    <property type="molecule type" value="Genomic_DNA"/>
</dbReference>
<organism evidence="2 3">
    <name type="scientific">Streptomyces afghaniensis 772</name>
    <dbReference type="NCBI Taxonomy" id="1283301"/>
    <lineage>
        <taxon>Bacteria</taxon>
        <taxon>Bacillati</taxon>
        <taxon>Actinomycetota</taxon>
        <taxon>Actinomycetes</taxon>
        <taxon>Kitasatosporales</taxon>
        <taxon>Streptomycetaceae</taxon>
        <taxon>Streptomyces</taxon>
    </lineage>
</organism>
<dbReference type="HOGENOM" id="CLU_2958602_0_0_11"/>
<reference evidence="2 3" key="1">
    <citation type="submission" date="2013-02" db="EMBL/GenBank/DDBJ databases">
        <title>Draft Genome Sequence of Streptomyces afghaniensis, Which Produces Compounds of the Julimycin B-Complex.</title>
        <authorList>
            <person name="Gruening B.A."/>
            <person name="Praeg A."/>
            <person name="Erxleben A."/>
            <person name="Guenther S."/>
            <person name="Fiedler H.-P."/>
            <person name="Goodfellow M."/>
            <person name="Mueller M."/>
        </authorList>
    </citation>
    <scope>NUCLEOTIDE SEQUENCE [LARGE SCALE GENOMIC DNA]</scope>
    <source>
        <strain evidence="2 3">772</strain>
    </source>
</reference>
<gene>
    <name evidence="2" type="ORF">STAFG_1415</name>
</gene>
<dbReference type="PATRIC" id="fig|1283301.3.peg.1395"/>
<evidence type="ECO:0000256" key="1">
    <source>
        <dbReference type="SAM" id="MobiDB-lite"/>
    </source>
</evidence>
<protein>
    <submittedName>
        <fullName evidence="2">Uncharacterized protein</fullName>
    </submittedName>
</protein>
<feature type="region of interest" description="Disordered" evidence="1">
    <location>
        <begin position="1"/>
        <end position="29"/>
    </location>
</feature>
<comment type="caution">
    <text evidence="2">The sequence shown here is derived from an EMBL/GenBank/DDBJ whole genome shotgun (WGS) entry which is preliminary data.</text>
</comment>
<evidence type="ECO:0000313" key="2">
    <source>
        <dbReference type="EMBL" id="EPJ41514.1"/>
    </source>
</evidence>
<sequence length="59" mass="6006">MEAGVTTPETTGQGGPAARVRSGRRSDQRQQLAHFALSLDALGVSVTVGAHMCGSRAPG</sequence>
<accession>S4NSW3</accession>
<name>S4NSW3_9ACTN</name>
<dbReference type="AlphaFoldDB" id="S4NSW3"/>
<keyword evidence="3" id="KW-1185">Reference proteome</keyword>
<dbReference type="Proteomes" id="UP000015001">
    <property type="component" value="Unassembled WGS sequence"/>
</dbReference>